<dbReference type="KEGG" id="pox:MB84_10850"/>
<dbReference type="SUPFAM" id="SSF52343">
    <property type="entry name" value="Ferredoxin reductase-like, C-terminal NADP-linked domain"/>
    <property type="match status" value="1"/>
</dbReference>
<keyword evidence="3" id="KW-0547">Nucleotide-binding</keyword>
<dbReference type="GO" id="GO:0004324">
    <property type="term" value="F:ferredoxin-NADP+ reductase activity"/>
    <property type="evidence" value="ECO:0007669"/>
    <property type="project" value="UniProtKB-EC"/>
</dbReference>
<dbReference type="InterPro" id="IPR017938">
    <property type="entry name" value="Riboflavin_synthase-like_b-brl"/>
</dbReference>
<sequence length="266" mass="29844">MQAQTTQTTQTTQTKYSPQTVTGMHFWTPTIFSIKTTRPPGLQFTAGQFVRLGLPGDDGELIWRAYSFVNSPAEDTLEFYVITIPEGQLTPRLSELKVGDELFVDHTAYGFLTLDRFTGGDDLWLLATGTGLAPFVSILRDPEVWQRFKRIFVVHSVRWERDLAYYEELRHFSHPDVDPALVDKLHFAVSVTREQTPGALYGRITSLLASGELEKAVGATLDPATSRIMVCGNPDMIKELRAWFTGKGYAVSRTATPGPLVLEKQW</sequence>
<dbReference type="PANTHER" id="PTHR47878:SF2">
    <property type="entry name" value="OXIDOREDUCTASE FAD_NAD(P)-BINDING DOMAIN PROTEIN"/>
    <property type="match status" value="1"/>
</dbReference>
<keyword evidence="7" id="KW-1185">Reference proteome</keyword>
<dbReference type="Gene3D" id="2.40.30.10">
    <property type="entry name" value="Translation factors"/>
    <property type="match status" value="1"/>
</dbReference>
<accession>A0A0E3YCJ5</accession>
<dbReference type="OrthoDB" id="9784483at2"/>
<comment type="catalytic activity">
    <reaction evidence="4">
        <text>2 reduced [2Fe-2S]-[ferredoxin] + NADP(+) + H(+) = 2 oxidized [2Fe-2S]-[ferredoxin] + NADPH</text>
        <dbReference type="Rhea" id="RHEA:20125"/>
        <dbReference type="Rhea" id="RHEA-COMP:10000"/>
        <dbReference type="Rhea" id="RHEA-COMP:10001"/>
        <dbReference type="ChEBI" id="CHEBI:15378"/>
        <dbReference type="ChEBI" id="CHEBI:33737"/>
        <dbReference type="ChEBI" id="CHEBI:33738"/>
        <dbReference type="ChEBI" id="CHEBI:57783"/>
        <dbReference type="ChEBI" id="CHEBI:58349"/>
        <dbReference type="EC" id="1.18.1.2"/>
    </reaction>
</comment>
<evidence type="ECO:0000256" key="3">
    <source>
        <dbReference type="ARBA" id="ARBA00022741"/>
    </source>
</evidence>
<dbReference type="InterPro" id="IPR017927">
    <property type="entry name" value="FAD-bd_FR_type"/>
</dbReference>
<dbReference type="EC" id="1.18.1.2" evidence="2"/>
<evidence type="ECO:0000313" key="7">
    <source>
        <dbReference type="Proteomes" id="UP000035050"/>
    </source>
</evidence>
<dbReference type="InterPro" id="IPR001433">
    <property type="entry name" value="OxRdtase_FAD/NAD-bd"/>
</dbReference>
<proteinExistence type="inferred from homology"/>
<dbReference type="HOGENOM" id="CLU_003827_3_0_4"/>
<evidence type="ECO:0000256" key="1">
    <source>
        <dbReference type="ARBA" id="ARBA00008312"/>
    </source>
</evidence>
<dbReference type="Proteomes" id="UP000035050">
    <property type="component" value="Chromosome"/>
</dbReference>
<evidence type="ECO:0000256" key="4">
    <source>
        <dbReference type="ARBA" id="ARBA00047776"/>
    </source>
</evidence>
<dbReference type="CDD" id="cd06195">
    <property type="entry name" value="FNR1"/>
    <property type="match status" value="1"/>
</dbReference>
<dbReference type="EMBL" id="CP011253">
    <property type="protein sequence ID" value="AKC69870.1"/>
    <property type="molecule type" value="Genomic_DNA"/>
</dbReference>
<comment type="similarity">
    <text evidence="1">Belongs to the ferredoxin--NADP reductase type 1 family.</text>
</comment>
<dbReference type="InterPro" id="IPR051930">
    <property type="entry name" value="FNR_type-1"/>
</dbReference>
<dbReference type="AlphaFoldDB" id="A0A0E3YCJ5"/>
<dbReference type="InterPro" id="IPR033892">
    <property type="entry name" value="FNR_bac"/>
</dbReference>
<organism evidence="6 7">
    <name type="scientific">Pandoraea oxalativorans</name>
    <dbReference type="NCBI Taxonomy" id="573737"/>
    <lineage>
        <taxon>Bacteria</taxon>
        <taxon>Pseudomonadati</taxon>
        <taxon>Pseudomonadota</taxon>
        <taxon>Betaproteobacteria</taxon>
        <taxon>Burkholderiales</taxon>
        <taxon>Burkholderiaceae</taxon>
        <taxon>Pandoraea</taxon>
    </lineage>
</organism>
<dbReference type="GO" id="GO:0000166">
    <property type="term" value="F:nucleotide binding"/>
    <property type="evidence" value="ECO:0007669"/>
    <property type="project" value="UniProtKB-KW"/>
</dbReference>
<dbReference type="InterPro" id="IPR008333">
    <property type="entry name" value="Cbr1-like_FAD-bd_dom"/>
</dbReference>
<feature type="domain" description="FAD-binding FR-type" evidence="5">
    <location>
        <begin position="14"/>
        <end position="115"/>
    </location>
</feature>
<dbReference type="GO" id="GO:0034599">
    <property type="term" value="P:cellular response to oxidative stress"/>
    <property type="evidence" value="ECO:0007669"/>
    <property type="project" value="TreeGrafter"/>
</dbReference>
<dbReference type="Pfam" id="PF00970">
    <property type="entry name" value="FAD_binding_6"/>
    <property type="match status" value="1"/>
</dbReference>
<evidence type="ECO:0000259" key="5">
    <source>
        <dbReference type="PROSITE" id="PS51384"/>
    </source>
</evidence>
<dbReference type="RefSeq" id="WP_046291143.1">
    <property type="nucleotide sequence ID" value="NZ_CP011253.3"/>
</dbReference>
<name>A0A0E3YCJ5_9BURK</name>
<dbReference type="Gene3D" id="3.40.50.80">
    <property type="entry name" value="Nucleotide-binding domain of ferredoxin-NADP reductase (FNR) module"/>
    <property type="match status" value="1"/>
</dbReference>
<evidence type="ECO:0000313" key="6">
    <source>
        <dbReference type="EMBL" id="AKC69870.1"/>
    </source>
</evidence>
<dbReference type="InterPro" id="IPR039261">
    <property type="entry name" value="FNR_nucleotide-bd"/>
</dbReference>
<dbReference type="Pfam" id="PF00175">
    <property type="entry name" value="NAD_binding_1"/>
    <property type="match status" value="1"/>
</dbReference>
<dbReference type="SUPFAM" id="SSF63380">
    <property type="entry name" value="Riboflavin synthase domain-like"/>
    <property type="match status" value="1"/>
</dbReference>
<protein>
    <recommendedName>
        <fullName evidence="2">ferredoxin--NADP(+) reductase</fullName>
        <ecNumber evidence="2">1.18.1.2</ecNumber>
    </recommendedName>
</protein>
<dbReference type="PROSITE" id="PS51384">
    <property type="entry name" value="FAD_FR"/>
    <property type="match status" value="1"/>
</dbReference>
<dbReference type="PANTHER" id="PTHR47878">
    <property type="entry name" value="OXIDOREDUCTASE FAD/NAD(P)-BINDING DOMAIN PROTEIN"/>
    <property type="match status" value="1"/>
</dbReference>
<dbReference type="PRINTS" id="PR00410">
    <property type="entry name" value="PHEHYDRXLASE"/>
</dbReference>
<evidence type="ECO:0000256" key="2">
    <source>
        <dbReference type="ARBA" id="ARBA00013223"/>
    </source>
</evidence>
<gene>
    <name evidence="6" type="ORF">MB84_10850</name>
</gene>
<reference evidence="6" key="1">
    <citation type="submission" date="2016-06" db="EMBL/GenBank/DDBJ databases">
        <title>Pandoraea oxalativorans DSM 23570 Genome Sequencing.</title>
        <authorList>
            <person name="Ee R."/>
            <person name="Lim Y.-L."/>
            <person name="Yong D."/>
            <person name="Yin W.-F."/>
            <person name="Chan K.-G."/>
        </authorList>
    </citation>
    <scope>NUCLEOTIDE SEQUENCE</scope>
    <source>
        <strain evidence="6">DSM 23570</strain>
    </source>
</reference>
<dbReference type="PATRIC" id="fig|573737.6.peg.3038"/>
<dbReference type="GO" id="GO:0042167">
    <property type="term" value="P:heme catabolic process"/>
    <property type="evidence" value="ECO:0007669"/>
    <property type="project" value="TreeGrafter"/>
</dbReference>